<keyword evidence="2 8" id="KW-1003">Cell membrane</keyword>
<organism evidence="10 11">
    <name type="scientific">Salirhabdus euzebyi</name>
    <dbReference type="NCBI Taxonomy" id="394506"/>
    <lineage>
        <taxon>Bacteria</taxon>
        <taxon>Bacillati</taxon>
        <taxon>Bacillota</taxon>
        <taxon>Bacilli</taxon>
        <taxon>Bacillales</taxon>
        <taxon>Bacillaceae</taxon>
        <taxon>Salirhabdus</taxon>
    </lineage>
</organism>
<dbReference type="InterPro" id="IPR013685">
    <property type="entry name" value="POTRA_FtsQ_type"/>
</dbReference>
<keyword evidence="7 8" id="KW-0131">Cell cycle</keyword>
<dbReference type="InterPro" id="IPR005548">
    <property type="entry name" value="Cell_div_FtsQ/DivIB_C"/>
</dbReference>
<evidence type="ECO:0000256" key="1">
    <source>
        <dbReference type="ARBA" id="ARBA00004370"/>
    </source>
</evidence>
<evidence type="ECO:0000256" key="5">
    <source>
        <dbReference type="ARBA" id="ARBA00022989"/>
    </source>
</evidence>
<evidence type="ECO:0000256" key="7">
    <source>
        <dbReference type="ARBA" id="ARBA00023306"/>
    </source>
</evidence>
<dbReference type="EMBL" id="JACHGH010000014">
    <property type="protein sequence ID" value="MBB6455032.1"/>
    <property type="molecule type" value="Genomic_DNA"/>
</dbReference>
<dbReference type="PANTHER" id="PTHR37820:SF1">
    <property type="entry name" value="CELL DIVISION PROTEIN FTSQ"/>
    <property type="match status" value="1"/>
</dbReference>
<dbReference type="PROSITE" id="PS51779">
    <property type="entry name" value="POTRA"/>
    <property type="match status" value="1"/>
</dbReference>
<keyword evidence="3 8" id="KW-0132">Cell division</keyword>
<dbReference type="PANTHER" id="PTHR37820">
    <property type="entry name" value="CELL DIVISION PROTEIN DIVIB"/>
    <property type="match status" value="1"/>
</dbReference>
<protein>
    <recommendedName>
        <fullName evidence="8">Cell division protein DivIB</fullName>
    </recommendedName>
</protein>
<dbReference type="GO" id="GO:0005886">
    <property type="term" value="C:plasma membrane"/>
    <property type="evidence" value="ECO:0007669"/>
    <property type="project" value="UniProtKB-SubCell"/>
</dbReference>
<evidence type="ECO:0000256" key="6">
    <source>
        <dbReference type="ARBA" id="ARBA00023136"/>
    </source>
</evidence>
<evidence type="ECO:0000256" key="2">
    <source>
        <dbReference type="ARBA" id="ARBA00022475"/>
    </source>
</evidence>
<evidence type="ECO:0000313" key="11">
    <source>
        <dbReference type="Proteomes" id="UP000581688"/>
    </source>
</evidence>
<dbReference type="Pfam" id="PF03799">
    <property type="entry name" value="FtsQ_DivIB_C"/>
    <property type="match status" value="1"/>
</dbReference>
<keyword evidence="6 8" id="KW-0472">Membrane</keyword>
<dbReference type="InterPro" id="IPR034746">
    <property type="entry name" value="POTRA"/>
</dbReference>
<comment type="similarity">
    <text evidence="8">Belongs to the FtsQ/DivIB family. DivIB subfamily.</text>
</comment>
<name>A0A841Q9X1_9BACI</name>
<accession>A0A841Q9X1</accession>
<gene>
    <name evidence="8" type="primary">divIB</name>
    <name evidence="10" type="ORF">HNQ94_003526</name>
</gene>
<comment type="caution">
    <text evidence="10">The sequence shown here is derived from an EMBL/GenBank/DDBJ whole genome shotgun (WGS) entry which is preliminary data.</text>
</comment>
<evidence type="ECO:0000256" key="3">
    <source>
        <dbReference type="ARBA" id="ARBA00022618"/>
    </source>
</evidence>
<comment type="subcellular location">
    <subcellularLocation>
        <location evidence="8">Cell membrane</location>
        <topology evidence="8">Single-pass type II membrane protein</topology>
    </subcellularLocation>
    <subcellularLocation>
        <location evidence="1">Membrane</location>
    </subcellularLocation>
    <text evidence="8">Localizes to the division septum.</text>
</comment>
<dbReference type="HAMAP" id="MF_00912">
    <property type="entry name" value="DivIB"/>
    <property type="match status" value="1"/>
</dbReference>
<dbReference type="InterPro" id="IPR026580">
    <property type="entry name" value="DivIB"/>
</dbReference>
<dbReference type="AlphaFoldDB" id="A0A841Q9X1"/>
<dbReference type="GO" id="GO:0032153">
    <property type="term" value="C:cell division site"/>
    <property type="evidence" value="ECO:0007669"/>
    <property type="project" value="UniProtKB-UniRule"/>
</dbReference>
<proteinExistence type="inferred from homology"/>
<keyword evidence="5 8" id="KW-1133">Transmembrane helix</keyword>
<feature type="transmembrane region" description="Helical" evidence="8">
    <location>
        <begin position="28"/>
        <end position="45"/>
    </location>
</feature>
<dbReference type="Proteomes" id="UP000581688">
    <property type="component" value="Unassembled WGS sequence"/>
</dbReference>
<evidence type="ECO:0000313" key="10">
    <source>
        <dbReference type="EMBL" id="MBB6455032.1"/>
    </source>
</evidence>
<evidence type="ECO:0000256" key="4">
    <source>
        <dbReference type="ARBA" id="ARBA00022692"/>
    </source>
</evidence>
<keyword evidence="11" id="KW-1185">Reference proteome</keyword>
<evidence type="ECO:0000259" key="9">
    <source>
        <dbReference type="PROSITE" id="PS51779"/>
    </source>
</evidence>
<dbReference type="Gene3D" id="3.40.50.10960">
    <property type="match status" value="1"/>
</dbReference>
<dbReference type="Pfam" id="PF08478">
    <property type="entry name" value="POTRA_1"/>
    <property type="match status" value="1"/>
</dbReference>
<evidence type="ECO:0000256" key="8">
    <source>
        <dbReference type="HAMAP-Rule" id="MF_00912"/>
    </source>
</evidence>
<dbReference type="RefSeq" id="WP_174497504.1">
    <property type="nucleotide sequence ID" value="NZ_CADDWK010000015.1"/>
</dbReference>
<dbReference type="InterPro" id="IPR050487">
    <property type="entry name" value="FtsQ_DivIB"/>
</dbReference>
<dbReference type="Gene3D" id="3.10.20.310">
    <property type="entry name" value="membrane protein fhac"/>
    <property type="match status" value="1"/>
</dbReference>
<comment type="function">
    <text evidence="8">Cell division protein that may be involved in stabilizing or promoting the assembly of the division complex.</text>
</comment>
<reference evidence="10 11" key="1">
    <citation type="submission" date="2020-08" db="EMBL/GenBank/DDBJ databases">
        <title>Genomic Encyclopedia of Type Strains, Phase IV (KMG-IV): sequencing the most valuable type-strain genomes for metagenomic binning, comparative biology and taxonomic classification.</title>
        <authorList>
            <person name="Goeker M."/>
        </authorList>
    </citation>
    <scope>NUCLEOTIDE SEQUENCE [LARGE SCALE GENOMIC DNA]</scope>
    <source>
        <strain evidence="10 11">DSM 19612</strain>
    </source>
</reference>
<keyword evidence="4 8" id="KW-0812">Transmembrane</keyword>
<feature type="domain" description="POTRA" evidence="9">
    <location>
        <begin position="50"/>
        <end position="118"/>
    </location>
</feature>
<sequence>MADKKIVSIEDRIPKLKAARKKKANRRLVFYLFLFFILILIILYLQSPLSHVKHIVVQENTFLETGEIINQSELKKGSNIWNLKFEEIENSILELPEIKNVEIRRKLPNTVEIKVEEYLRVGYVKYEGSFFPILENGQALKNKPVDTPGGDAPILIGWENSTYLAEMTKELRSLNNSLSAQISEIHWAPEDTNPYKIQLYMVNGREVIASIRNFSDKMRAYPSIAAQIDPEQKGVIHIDLGAFFVPYGETIEEDMENAEEGESVE</sequence>
<dbReference type="GO" id="GO:0043093">
    <property type="term" value="P:FtsZ-dependent cytokinesis"/>
    <property type="evidence" value="ECO:0007669"/>
    <property type="project" value="UniProtKB-UniRule"/>
</dbReference>